<dbReference type="Proteomes" id="UP000576082">
    <property type="component" value="Unassembled WGS sequence"/>
</dbReference>
<sequence>MSIQDNFKFLEHVAETERKIQSFDNWQQINSHTIITMARKFLVEHQISVRKIPLKTIHAFITDSALESLKIQQQRWAILFANAVTFSNPCQQHLTLVKILRDASLEEVEILHYLKKHSFIEFETSRIWVPVLGMEQWAIRELDCSGIDIEIILENLMMKRLIELSPSHEEMRIAPLGMHFIMECEVPYGVKNQT</sequence>
<evidence type="ECO:0000313" key="2">
    <source>
        <dbReference type="Proteomes" id="UP000576082"/>
    </source>
</evidence>
<reference evidence="1 2" key="1">
    <citation type="submission" date="2020-04" db="EMBL/GenBank/DDBJ databases">
        <title>Flammeovirga sp. SR4, a novel species isolated from seawater.</title>
        <authorList>
            <person name="Wang X."/>
        </authorList>
    </citation>
    <scope>NUCLEOTIDE SEQUENCE [LARGE SCALE GENOMIC DNA]</scope>
    <source>
        <strain evidence="1 2">ATCC 23126</strain>
    </source>
</reference>
<evidence type="ECO:0000313" key="1">
    <source>
        <dbReference type="EMBL" id="NME72097.1"/>
    </source>
</evidence>
<protein>
    <submittedName>
        <fullName evidence="1">Uncharacterized protein</fullName>
    </submittedName>
</protein>
<name>A0A7X9S0V7_9BACT</name>
<proteinExistence type="predicted"/>
<comment type="caution">
    <text evidence="1">The sequence shown here is derived from an EMBL/GenBank/DDBJ whole genome shotgun (WGS) entry which is preliminary data.</text>
</comment>
<organism evidence="1 2">
    <name type="scientific">Flammeovirga aprica JL-4</name>
    <dbReference type="NCBI Taxonomy" id="694437"/>
    <lineage>
        <taxon>Bacteria</taxon>
        <taxon>Pseudomonadati</taxon>
        <taxon>Bacteroidota</taxon>
        <taxon>Cytophagia</taxon>
        <taxon>Cytophagales</taxon>
        <taxon>Flammeovirgaceae</taxon>
        <taxon>Flammeovirga</taxon>
    </lineage>
</organism>
<dbReference type="RefSeq" id="WP_169660291.1">
    <property type="nucleotide sequence ID" value="NZ_JABANE010000133.1"/>
</dbReference>
<dbReference type="AlphaFoldDB" id="A0A7X9S0V7"/>
<dbReference type="EMBL" id="JABANE010000133">
    <property type="protein sequence ID" value="NME72097.1"/>
    <property type="molecule type" value="Genomic_DNA"/>
</dbReference>
<gene>
    <name evidence="1" type="ORF">HHU12_29310</name>
</gene>
<keyword evidence="2" id="KW-1185">Reference proteome</keyword>
<accession>A0A7X9S0V7</accession>